<proteinExistence type="predicted"/>
<dbReference type="AlphaFoldDB" id="A0A2S9X6E7"/>
<organism evidence="1 2">
    <name type="scientific">Chromobacterium amazonense</name>
    <dbReference type="NCBI Taxonomy" id="1382803"/>
    <lineage>
        <taxon>Bacteria</taxon>
        <taxon>Pseudomonadati</taxon>
        <taxon>Pseudomonadota</taxon>
        <taxon>Betaproteobacteria</taxon>
        <taxon>Neisseriales</taxon>
        <taxon>Chromobacteriaceae</taxon>
        <taxon>Chromobacterium</taxon>
    </lineage>
</organism>
<evidence type="ECO:0000313" key="1">
    <source>
        <dbReference type="EMBL" id="PRP71255.1"/>
    </source>
</evidence>
<evidence type="ECO:0000313" key="2">
    <source>
        <dbReference type="Proteomes" id="UP000239469"/>
    </source>
</evidence>
<sequence length="116" mass="12882">MNASNANEVPPADIEDLMQRVKALETLTAEQARLIHKYENMISLDQWCYEVLTGLPEQLRGQLVAHAESLSASLGYPVEQRHFLTMLPDGLEAIASATLFYRDSLYMAAAALGVSW</sequence>
<name>A0A2S9X6E7_9NEIS</name>
<protein>
    <submittedName>
        <fullName evidence="1">Uncharacterized protein</fullName>
    </submittedName>
</protein>
<reference evidence="1 2" key="1">
    <citation type="submission" date="2017-01" db="EMBL/GenBank/DDBJ databases">
        <title>New insights into the genetic diversity of Chromobacterium isolated from tropical freshwater lake.</title>
        <authorList>
            <person name="Santos A.B."/>
            <person name="Nascimento A.M."/>
            <person name="Da Silva P.C."/>
        </authorList>
    </citation>
    <scope>NUCLEOTIDE SEQUENCE [LARGE SCALE GENOMIC DNA]</scope>
    <source>
        <strain evidence="1 2">56AF</strain>
    </source>
</reference>
<gene>
    <name evidence="1" type="ORF">BUE93_07755</name>
</gene>
<dbReference type="EMBL" id="MTBD01000016">
    <property type="protein sequence ID" value="PRP71255.1"/>
    <property type="molecule type" value="Genomic_DNA"/>
</dbReference>
<dbReference type="Proteomes" id="UP000239469">
    <property type="component" value="Unassembled WGS sequence"/>
</dbReference>
<comment type="caution">
    <text evidence="1">The sequence shown here is derived from an EMBL/GenBank/DDBJ whole genome shotgun (WGS) entry which is preliminary data.</text>
</comment>
<accession>A0A2S9X6E7</accession>